<dbReference type="SMART" id="SM00849">
    <property type="entry name" value="Lactamase_B"/>
    <property type="match status" value="1"/>
</dbReference>
<comment type="subcellular location">
    <subcellularLocation>
        <location evidence="1">Nucleus</location>
    </subcellularLocation>
</comment>
<feature type="region of interest" description="Disordered" evidence="6">
    <location>
        <begin position="515"/>
        <end position="564"/>
    </location>
</feature>
<dbReference type="GO" id="GO:0003684">
    <property type="term" value="F:damaged DNA binding"/>
    <property type="evidence" value="ECO:0007669"/>
    <property type="project" value="TreeGrafter"/>
</dbReference>
<feature type="compositionally biased region" description="Low complexity" evidence="6">
    <location>
        <begin position="33"/>
        <end position="45"/>
    </location>
</feature>
<feature type="compositionally biased region" description="Basic residues" evidence="6">
    <location>
        <begin position="1"/>
        <end position="10"/>
    </location>
</feature>
<dbReference type="FunFam" id="3.40.50.12650:FF:000001">
    <property type="entry name" value="DNA cross-link repair 1A"/>
    <property type="match status" value="1"/>
</dbReference>
<dbReference type="GO" id="GO:0035312">
    <property type="term" value="F:5'-3' DNA exonuclease activity"/>
    <property type="evidence" value="ECO:0007669"/>
    <property type="project" value="TreeGrafter"/>
</dbReference>
<dbReference type="InterPro" id="IPR001279">
    <property type="entry name" value="Metallo-B-lactamas"/>
</dbReference>
<feature type="compositionally biased region" description="Polar residues" evidence="6">
    <location>
        <begin position="46"/>
        <end position="58"/>
    </location>
</feature>
<evidence type="ECO:0000313" key="8">
    <source>
        <dbReference type="EMBL" id="MDE49319.1"/>
    </source>
</evidence>
<dbReference type="GO" id="GO:0005634">
    <property type="term" value="C:nucleus"/>
    <property type="evidence" value="ECO:0007669"/>
    <property type="project" value="UniProtKB-SubCell"/>
</dbReference>
<keyword evidence="5" id="KW-0539">Nucleus</keyword>
<dbReference type="GO" id="GO:0006303">
    <property type="term" value="P:double-strand break repair via nonhomologous end joining"/>
    <property type="evidence" value="ECO:0007669"/>
    <property type="project" value="TreeGrafter"/>
</dbReference>
<dbReference type="GO" id="GO:0036297">
    <property type="term" value="P:interstrand cross-link repair"/>
    <property type="evidence" value="ECO:0007669"/>
    <property type="project" value="TreeGrafter"/>
</dbReference>
<gene>
    <name evidence="8" type="primary">Dclre1a_1</name>
    <name evidence="8" type="ORF">g.5317</name>
</gene>
<dbReference type="SUPFAM" id="SSF56281">
    <property type="entry name" value="Metallo-hydrolase/oxidoreductase"/>
    <property type="match status" value="1"/>
</dbReference>
<feature type="compositionally biased region" description="Basic and acidic residues" evidence="6">
    <location>
        <begin position="541"/>
        <end position="564"/>
    </location>
</feature>
<reference evidence="8" key="1">
    <citation type="submission" date="2018-10" db="EMBL/GenBank/DDBJ databases">
        <title>Transcriptome assembly of Aceria tosichella (Wheat curl mite) Type 2.</title>
        <authorList>
            <person name="Scully E.D."/>
            <person name="Geib S.M."/>
            <person name="Palmer N.A."/>
            <person name="Gupta A.K."/>
            <person name="Sarath G."/>
            <person name="Tatineni S."/>
        </authorList>
    </citation>
    <scope>NUCLEOTIDE SEQUENCE</scope>
    <source>
        <strain evidence="8">LincolnNE</strain>
    </source>
</reference>
<protein>
    <submittedName>
        <fullName evidence="8">DNA cross-link repair 1A protein</fullName>
    </submittedName>
</protein>
<evidence type="ECO:0000256" key="4">
    <source>
        <dbReference type="ARBA" id="ARBA00023204"/>
    </source>
</evidence>
<dbReference type="EMBL" id="GGYP01004548">
    <property type="protein sequence ID" value="MDE49319.1"/>
    <property type="molecule type" value="Transcribed_RNA"/>
</dbReference>
<evidence type="ECO:0000259" key="7">
    <source>
        <dbReference type="SMART" id="SM00849"/>
    </source>
</evidence>
<evidence type="ECO:0000256" key="2">
    <source>
        <dbReference type="ARBA" id="ARBA00010304"/>
    </source>
</evidence>
<proteinExistence type="inferred from homology"/>
<feature type="region of interest" description="Disordered" evidence="6">
    <location>
        <begin position="1"/>
        <end position="58"/>
    </location>
</feature>
<dbReference type="InterPro" id="IPR036866">
    <property type="entry name" value="RibonucZ/Hydroxyglut_hydro"/>
</dbReference>
<dbReference type="AlphaFoldDB" id="A0A6G1SG26"/>
<dbReference type="PANTHER" id="PTHR23240:SF6">
    <property type="entry name" value="DNA CROSS-LINK REPAIR 1A PROTEIN"/>
    <property type="match status" value="1"/>
</dbReference>
<comment type="similarity">
    <text evidence="2">Belongs to the DNA repair metallo-beta-lactamase (DRMBL) family.</text>
</comment>
<evidence type="ECO:0000256" key="6">
    <source>
        <dbReference type="SAM" id="MobiDB-lite"/>
    </source>
</evidence>
<dbReference type="Pfam" id="PF07522">
    <property type="entry name" value="DRMBL"/>
    <property type="match status" value="1"/>
</dbReference>
<dbReference type="InterPro" id="IPR011084">
    <property type="entry name" value="DRMBL"/>
</dbReference>
<accession>A0A6G1SG26</accession>
<organism evidence="8">
    <name type="scientific">Aceria tosichella</name>
    <name type="common">wheat curl mite</name>
    <dbReference type="NCBI Taxonomy" id="561515"/>
    <lineage>
        <taxon>Eukaryota</taxon>
        <taxon>Metazoa</taxon>
        <taxon>Ecdysozoa</taxon>
        <taxon>Arthropoda</taxon>
        <taxon>Chelicerata</taxon>
        <taxon>Arachnida</taxon>
        <taxon>Acari</taxon>
        <taxon>Acariformes</taxon>
        <taxon>Trombidiformes</taxon>
        <taxon>Prostigmata</taxon>
        <taxon>Eupodina</taxon>
        <taxon>Eriophyoidea</taxon>
        <taxon>Eriophyidae</taxon>
        <taxon>Eriophyinae</taxon>
        <taxon>Aceriini</taxon>
        <taxon>Aceria</taxon>
    </lineage>
</organism>
<sequence length="564" mass="65685">MSSSSKNKRPKIAELPAYKPPQKRQLKVTAFFQRQPPTGRQRPQQDNVDTQPSLFSRPNRVTLQIESAPAANHQQRQDDIDQQDGLSMVTDATRSRLNSSLDTPEITIIDSDDDDDDECQEIFCSDELLEKRKKLELEKSKRKYDPADFVEFETFNYNDETVIDKRSSKERRRCPFYKRIPYSTICVDAFNFAKEDELKHYVLSHFHADHYVGMTKGFDRPIYCSPITARLIRHKFRISPKYIHAHDLNEPFYINNIRVTFYDANHCPGAVIILFELPNFMRYLHTGDFRACREMERIHDLSCAPIDCCYLDTTFCDASKTFPSQDEVLKNAVSVCRYALERTPRTLIVCGSYCIGKEKVFLAVAEALDLKVWASKAKRDYFSCVQDPRLNAVLVDKQTEAKIHVLPLKSLWKRGMREYLEKHYEHFDAIVALRPSGWEYKRNKHMVPEVEGNIAIYPVPYSEHSSYTDLERFIRWLRPRRIIPTVNMGDPIKRGQMNNIFRRWQRSPRLTANIDAESVASNSVQALEARPDTDDDDDGSSETKPKTELKLEEDFSHNKKEEPE</sequence>
<feature type="domain" description="Metallo-beta-lactamase" evidence="7">
    <location>
        <begin position="146"/>
        <end position="353"/>
    </location>
</feature>
<evidence type="ECO:0000256" key="1">
    <source>
        <dbReference type="ARBA" id="ARBA00004123"/>
    </source>
</evidence>
<dbReference type="PANTHER" id="PTHR23240">
    <property type="entry name" value="DNA CROSS-LINK REPAIR PROTEIN PSO2/SNM1-RELATED"/>
    <property type="match status" value="1"/>
</dbReference>
<dbReference type="GO" id="GO:0031123">
    <property type="term" value="P:RNA 3'-end processing"/>
    <property type="evidence" value="ECO:0007669"/>
    <property type="project" value="UniProtKB-ARBA"/>
</dbReference>
<keyword evidence="3" id="KW-0227">DNA damage</keyword>
<evidence type="ECO:0000256" key="5">
    <source>
        <dbReference type="ARBA" id="ARBA00023242"/>
    </source>
</evidence>
<keyword evidence="4" id="KW-0234">DNA repair</keyword>
<dbReference type="Gene3D" id="3.40.50.12650">
    <property type="match status" value="1"/>
</dbReference>
<dbReference type="CDD" id="cd16273">
    <property type="entry name" value="SNM1A-1C-like_MBL-fold"/>
    <property type="match status" value="1"/>
</dbReference>
<name>A0A6G1SG26_9ACAR</name>
<evidence type="ECO:0000256" key="3">
    <source>
        <dbReference type="ARBA" id="ARBA00022763"/>
    </source>
</evidence>
<dbReference type="Gene3D" id="3.60.15.10">
    <property type="entry name" value="Ribonuclease Z/Hydroxyacylglutathione hydrolase-like"/>
    <property type="match status" value="1"/>
</dbReference>